<organism evidence="1 2">
    <name type="scientific">Asbolus verrucosus</name>
    <name type="common">Desert ironclad beetle</name>
    <dbReference type="NCBI Taxonomy" id="1661398"/>
    <lineage>
        <taxon>Eukaryota</taxon>
        <taxon>Metazoa</taxon>
        <taxon>Ecdysozoa</taxon>
        <taxon>Arthropoda</taxon>
        <taxon>Hexapoda</taxon>
        <taxon>Insecta</taxon>
        <taxon>Pterygota</taxon>
        <taxon>Neoptera</taxon>
        <taxon>Endopterygota</taxon>
        <taxon>Coleoptera</taxon>
        <taxon>Polyphaga</taxon>
        <taxon>Cucujiformia</taxon>
        <taxon>Tenebrionidae</taxon>
        <taxon>Pimeliinae</taxon>
        <taxon>Asbolus</taxon>
    </lineage>
</organism>
<keyword evidence="2" id="KW-1185">Reference proteome</keyword>
<feature type="non-terminal residue" evidence="1">
    <location>
        <position position="1"/>
    </location>
</feature>
<accession>A0A482W1K0</accession>
<evidence type="ECO:0000313" key="2">
    <source>
        <dbReference type="Proteomes" id="UP000292052"/>
    </source>
</evidence>
<proteinExistence type="predicted"/>
<dbReference type="EMBL" id="QDEB01041039">
    <property type="protein sequence ID" value="RZC38683.1"/>
    <property type="molecule type" value="Genomic_DNA"/>
</dbReference>
<gene>
    <name evidence="1" type="ORF">BDFB_015236</name>
</gene>
<reference evidence="1 2" key="1">
    <citation type="submission" date="2017-03" db="EMBL/GenBank/DDBJ databases">
        <title>Genome of the blue death feigning beetle - Asbolus verrucosus.</title>
        <authorList>
            <person name="Rider S.D."/>
        </authorList>
    </citation>
    <scope>NUCLEOTIDE SEQUENCE [LARGE SCALE GENOMIC DNA]</scope>
    <source>
        <strain evidence="1">Butters</strain>
        <tissue evidence="1">Head and leg muscle</tissue>
    </source>
</reference>
<sequence>RELKNNEIKEEGVEILKLPNGLYDENELNNYIQEYFGTFETSPFYFDVNYATNRFMLIIREKDYEIDFSHGKIHELLGFDKKIYKEGINYATK</sequence>
<dbReference type="OrthoDB" id="6422458at2759"/>
<evidence type="ECO:0000313" key="1">
    <source>
        <dbReference type="EMBL" id="RZC38683.1"/>
    </source>
</evidence>
<dbReference type="AlphaFoldDB" id="A0A482W1K0"/>
<comment type="caution">
    <text evidence="1">The sequence shown here is derived from an EMBL/GenBank/DDBJ whole genome shotgun (WGS) entry which is preliminary data.</text>
</comment>
<protein>
    <submittedName>
        <fullName evidence="1">Uncharacterized protein</fullName>
    </submittedName>
</protein>
<name>A0A482W1K0_ASBVE</name>
<feature type="non-terminal residue" evidence="1">
    <location>
        <position position="93"/>
    </location>
</feature>
<dbReference type="Proteomes" id="UP000292052">
    <property type="component" value="Unassembled WGS sequence"/>
</dbReference>